<keyword evidence="2" id="KW-0812">Transmembrane</keyword>
<keyword evidence="2" id="KW-1133">Transmembrane helix</keyword>
<reference evidence="5" key="1">
    <citation type="submission" date="2022-11" db="UniProtKB">
        <authorList>
            <consortium name="WormBaseParasite"/>
        </authorList>
    </citation>
    <scope>IDENTIFICATION</scope>
</reference>
<dbReference type="Proteomes" id="UP000887540">
    <property type="component" value="Unplaced"/>
</dbReference>
<name>A0A914CF58_9BILA</name>
<dbReference type="CDD" id="cd21675">
    <property type="entry name" value="SMP_TEX2"/>
    <property type="match status" value="1"/>
</dbReference>
<dbReference type="AlphaFoldDB" id="A0A914CF58"/>
<sequence>METCDNELSNNAICKISIAEKGKLVMDIAEPVIEKVVAMEQVTVHGKYTFQSFIRVCSTFILRYQQLPFFKYRCSILVLLLAITYAMPGFFIGILWGIYISFIAFLLLCVSDVLPPGIVTQEYCEELIQQIEKETKKEEQRKLVYKGWMNILSDSYRHHTFHINHVQSVLVCLEENKLRILHPERSVLKHALHTDPSLTEPEPKIMAETIYDLVNATVKLRPRHLARRRWFSRRYPICIKFPADPERNSQNGNKVFLRHSSTFDNISSFARKTLRKKSKSKTPDRKSESSDLVEYGREADIFLSDESYTESDVDDESVASRSFHTVSVENIAGDTLVRLNDLSNKKQRNTKCIYLFARSAREKERWFHRIRWACSRFSTSPSVDENEFDQPSGQTLQRRLRRTLSLPDGGESIPLEFTRDYFLYTLHSMQFSRHLYDILGKEFKDEEERATDVEGRIVHMDLGRNQWDIPTDNSSHELVIVANLLAARIFYDFCRDVYWCKAVQNKIQTKLATIHLPYFIETLELSNFNVGTAIPKIMKIYKPTVDDWGTWIDFELKYEGCIRLMLETRVNLLKLKDSQDQNLGDFQASSIDSVRLLPSRYFDEEIPESPESSPDEDFGSKMKLNEVTTRKKTGKKILNWIDKISHSNLFKEFAEWKPVQNLMTEISSTRLILNVEVTVLEGLMTINLPPPPSDRLWYGFRKPPKMCVKAVPQVGDRPVVLSTISEWIENKLKLLLEKNLVVPNLDDVFVPILAGNALLEGPLNK</sequence>
<feature type="transmembrane region" description="Helical" evidence="2">
    <location>
        <begin position="76"/>
        <end position="108"/>
    </location>
</feature>
<evidence type="ECO:0000256" key="1">
    <source>
        <dbReference type="ARBA" id="ARBA00004586"/>
    </source>
</evidence>
<accession>A0A914CF58</accession>
<dbReference type="PANTHER" id="PTHR13466:SF0">
    <property type="entry name" value="SMP-LTD DOMAIN-CONTAINING PROTEIN"/>
    <property type="match status" value="1"/>
</dbReference>
<evidence type="ECO:0000313" key="4">
    <source>
        <dbReference type="Proteomes" id="UP000887540"/>
    </source>
</evidence>
<keyword evidence="4" id="KW-1185">Reference proteome</keyword>
<evidence type="ECO:0000259" key="3">
    <source>
        <dbReference type="SMART" id="SM00233"/>
    </source>
</evidence>
<keyword evidence="2" id="KW-0472">Membrane</keyword>
<dbReference type="PANTHER" id="PTHR13466">
    <property type="entry name" value="TEX2 PROTEIN-RELATED"/>
    <property type="match status" value="1"/>
</dbReference>
<dbReference type="GO" id="GO:0005789">
    <property type="term" value="C:endoplasmic reticulum membrane"/>
    <property type="evidence" value="ECO:0007669"/>
    <property type="project" value="UniProtKB-SubCell"/>
</dbReference>
<dbReference type="GO" id="GO:0008289">
    <property type="term" value="F:lipid binding"/>
    <property type="evidence" value="ECO:0007669"/>
    <property type="project" value="TreeGrafter"/>
</dbReference>
<evidence type="ECO:0000256" key="2">
    <source>
        <dbReference type="SAM" id="Phobius"/>
    </source>
</evidence>
<dbReference type="WBParaSite" id="ACRNAN_scaffold10225.g27149.t1">
    <property type="protein sequence ID" value="ACRNAN_scaffold10225.g27149.t1"/>
    <property type="gene ID" value="ACRNAN_scaffold10225.g27149"/>
</dbReference>
<dbReference type="SMART" id="SM00233">
    <property type="entry name" value="PH"/>
    <property type="match status" value="1"/>
</dbReference>
<proteinExistence type="predicted"/>
<evidence type="ECO:0000313" key="5">
    <source>
        <dbReference type="WBParaSite" id="ACRNAN_scaffold10225.g27149.t1"/>
    </source>
</evidence>
<comment type="subcellular location">
    <subcellularLocation>
        <location evidence="1">Endoplasmic reticulum membrane</location>
    </subcellularLocation>
</comment>
<organism evidence="4 5">
    <name type="scientific">Acrobeloides nanus</name>
    <dbReference type="NCBI Taxonomy" id="290746"/>
    <lineage>
        <taxon>Eukaryota</taxon>
        <taxon>Metazoa</taxon>
        <taxon>Ecdysozoa</taxon>
        <taxon>Nematoda</taxon>
        <taxon>Chromadorea</taxon>
        <taxon>Rhabditida</taxon>
        <taxon>Tylenchina</taxon>
        <taxon>Cephalobomorpha</taxon>
        <taxon>Cephaloboidea</taxon>
        <taxon>Cephalobidae</taxon>
        <taxon>Acrobeloides</taxon>
    </lineage>
</organism>
<feature type="domain" description="PH" evidence="3">
    <location>
        <begin position="143"/>
        <end position="377"/>
    </location>
</feature>
<dbReference type="InterPro" id="IPR001849">
    <property type="entry name" value="PH_domain"/>
</dbReference>
<protein>
    <submittedName>
        <fullName evidence="5">PH domain-containing protein</fullName>
    </submittedName>
</protein>